<evidence type="ECO:0000313" key="6">
    <source>
        <dbReference type="Proteomes" id="UP000698222"/>
    </source>
</evidence>
<name>A0ABS4YIL5_9MICO</name>
<dbReference type="RefSeq" id="WP_209889430.1">
    <property type="nucleotide sequence ID" value="NZ_BAAAJV010000001.1"/>
</dbReference>
<evidence type="ECO:0000256" key="1">
    <source>
        <dbReference type="ARBA" id="ARBA00023450"/>
    </source>
</evidence>
<dbReference type="EMBL" id="JAGIOC010000001">
    <property type="protein sequence ID" value="MBP2408648.1"/>
    <property type="molecule type" value="Genomic_DNA"/>
</dbReference>
<feature type="region of interest" description="Disordered" evidence="2">
    <location>
        <begin position="482"/>
        <end position="511"/>
    </location>
</feature>
<dbReference type="CDD" id="cd00085">
    <property type="entry name" value="HNHc"/>
    <property type="match status" value="1"/>
</dbReference>
<feature type="compositionally biased region" description="Acidic residues" evidence="2">
    <location>
        <begin position="496"/>
        <end position="511"/>
    </location>
</feature>
<dbReference type="InterPro" id="IPR003615">
    <property type="entry name" value="HNH_nuc"/>
</dbReference>
<feature type="region of interest" description="Disordered" evidence="2">
    <location>
        <begin position="95"/>
        <end position="120"/>
    </location>
</feature>
<comment type="caution">
    <text evidence="5">The sequence shown here is derived from an EMBL/GenBank/DDBJ whole genome shotgun (WGS) entry which is preliminary data.</text>
</comment>
<evidence type="ECO:0000256" key="2">
    <source>
        <dbReference type="SAM" id="MobiDB-lite"/>
    </source>
</evidence>
<dbReference type="Pfam" id="PF01844">
    <property type="entry name" value="HNH"/>
    <property type="match status" value="1"/>
</dbReference>
<dbReference type="Gene3D" id="1.10.30.50">
    <property type="match status" value="1"/>
</dbReference>
<sequence>MLMPPPPQDCPEDPIASSAWLLALREGGPSALTDLLAEADVLLEAIASTPGDMFEVTGRGRQDYTQLLARIQTSRGLIDALETRTVVALDDATRRDRRGATRDASGHEANEEGSGQVAQEAHGIATRDLSLTTRRSPADAGRTVTSARRMVESMPHLLSAMISGRAPATSLYGAADATSVLDADQRAEVDTLLHGRLSTLDGAGTRKWKAAVATAIGELDPDGEALRHRRARTRRHLTLARGQHGMATLTARMPAADAQLVHKRLSLEAERRQVRGERTGHGALMVDALTDTVLGREDGMDPFRLDLGVMITDRALFHPGVGDVAHIEGYGPVPAEAVRDQLRAVAAQPALGHRDPFGDDGSAIRAVIRRLYTHPTTGELVQMDSRARTFPPAMARFLSWRDSSCRGPFCNASSRQRDHVVPHARGGLTSLENGQDTCAHCNQKELDTLNVERLEDAEHPGHQVAWTGYSGITRVTSPSPLECPAAETGTAAFADGEGDDGADGEDDTGVP</sequence>
<keyword evidence="6" id="KW-1185">Reference proteome</keyword>
<dbReference type="Proteomes" id="UP000698222">
    <property type="component" value="Unassembled WGS sequence"/>
</dbReference>
<proteinExistence type="inferred from homology"/>
<feature type="domain" description="HNH" evidence="3">
    <location>
        <begin position="408"/>
        <end position="445"/>
    </location>
</feature>
<reference evidence="5 6" key="1">
    <citation type="submission" date="2021-03" db="EMBL/GenBank/DDBJ databases">
        <title>Sequencing the genomes of 1000 actinobacteria strains.</title>
        <authorList>
            <person name="Klenk H.-P."/>
        </authorList>
    </citation>
    <scope>NUCLEOTIDE SEQUENCE [LARGE SCALE GENOMIC DNA]</scope>
    <source>
        <strain evidence="5 6">DSM 14564</strain>
    </source>
</reference>
<feature type="domain" description="DUF222" evidence="4">
    <location>
        <begin position="110"/>
        <end position="268"/>
    </location>
</feature>
<protein>
    <recommendedName>
        <fullName evidence="7">HNH endonuclease</fullName>
    </recommendedName>
</protein>
<dbReference type="InterPro" id="IPR002711">
    <property type="entry name" value="HNH"/>
</dbReference>
<evidence type="ECO:0000313" key="5">
    <source>
        <dbReference type="EMBL" id="MBP2408648.1"/>
    </source>
</evidence>
<feature type="compositionally biased region" description="Basic and acidic residues" evidence="2">
    <location>
        <begin position="95"/>
        <end position="110"/>
    </location>
</feature>
<dbReference type="Pfam" id="PF02720">
    <property type="entry name" value="DUF222"/>
    <property type="match status" value="1"/>
</dbReference>
<organism evidence="5 6">
    <name type="scientific">Brachybacterium fresconis</name>
    <dbReference type="NCBI Taxonomy" id="173363"/>
    <lineage>
        <taxon>Bacteria</taxon>
        <taxon>Bacillati</taxon>
        <taxon>Actinomycetota</taxon>
        <taxon>Actinomycetes</taxon>
        <taxon>Micrococcales</taxon>
        <taxon>Dermabacteraceae</taxon>
        <taxon>Brachybacterium</taxon>
    </lineage>
</organism>
<feature type="compositionally biased region" description="Low complexity" evidence="2">
    <location>
        <begin position="485"/>
        <end position="495"/>
    </location>
</feature>
<accession>A0ABS4YIL5</accession>
<gene>
    <name evidence="5" type="ORF">JOF44_001551</name>
</gene>
<evidence type="ECO:0008006" key="7">
    <source>
        <dbReference type="Google" id="ProtNLM"/>
    </source>
</evidence>
<evidence type="ECO:0000259" key="3">
    <source>
        <dbReference type="Pfam" id="PF01844"/>
    </source>
</evidence>
<comment type="similarity">
    <text evidence="1">Belongs to the Rv1128c/1148c/1588c/1702c/1945/3466 family.</text>
</comment>
<dbReference type="InterPro" id="IPR003870">
    <property type="entry name" value="DUF222"/>
</dbReference>
<evidence type="ECO:0000259" key="4">
    <source>
        <dbReference type="Pfam" id="PF02720"/>
    </source>
</evidence>